<evidence type="ECO:0000313" key="2">
    <source>
        <dbReference type="Proteomes" id="UP001159641"/>
    </source>
</evidence>
<dbReference type="Proteomes" id="UP001159641">
    <property type="component" value="Unassembled WGS sequence"/>
</dbReference>
<accession>A0AB34HCP8</accession>
<organism evidence="1 2">
    <name type="scientific">Eschrichtius robustus</name>
    <name type="common">California gray whale</name>
    <name type="synonym">Eschrichtius gibbosus</name>
    <dbReference type="NCBI Taxonomy" id="9764"/>
    <lineage>
        <taxon>Eukaryota</taxon>
        <taxon>Metazoa</taxon>
        <taxon>Chordata</taxon>
        <taxon>Craniata</taxon>
        <taxon>Vertebrata</taxon>
        <taxon>Euteleostomi</taxon>
        <taxon>Mammalia</taxon>
        <taxon>Eutheria</taxon>
        <taxon>Laurasiatheria</taxon>
        <taxon>Artiodactyla</taxon>
        <taxon>Whippomorpha</taxon>
        <taxon>Cetacea</taxon>
        <taxon>Mysticeti</taxon>
        <taxon>Eschrichtiidae</taxon>
        <taxon>Eschrichtius</taxon>
    </lineage>
</organism>
<comment type="caution">
    <text evidence="1">The sequence shown here is derived from an EMBL/GenBank/DDBJ whole genome shotgun (WGS) entry which is preliminary data.</text>
</comment>
<dbReference type="AlphaFoldDB" id="A0AB34HCP8"/>
<reference evidence="1 2" key="1">
    <citation type="submission" date="2022-11" db="EMBL/GenBank/DDBJ databases">
        <title>Whole genome sequence of Eschrichtius robustus ER-17-0199.</title>
        <authorList>
            <person name="Bruniche-Olsen A."/>
            <person name="Black A.N."/>
            <person name="Fields C.J."/>
            <person name="Walden K."/>
            <person name="Dewoody J.A."/>
        </authorList>
    </citation>
    <scope>NUCLEOTIDE SEQUENCE [LARGE SCALE GENOMIC DNA]</scope>
    <source>
        <strain evidence="1">ER-17-0199</strain>
        <tissue evidence="1">Blubber</tissue>
    </source>
</reference>
<keyword evidence="2" id="KW-1185">Reference proteome</keyword>
<evidence type="ECO:0000313" key="1">
    <source>
        <dbReference type="EMBL" id="KAJ8789284.1"/>
    </source>
</evidence>
<dbReference type="Gene3D" id="3.40.140.10">
    <property type="entry name" value="Cytidine Deaminase, domain 2"/>
    <property type="match status" value="1"/>
</dbReference>
<name>A0AB34HCP8_ESCRO</name>
<dbReference type="EMBL" id="JAIQCJ010001425">
    <property type="protein sequence ID" value="KAJ8789284.1"/>
    <property type="molecule type" value="Genomic_DNA"/>
</dbReference>
<sequence>MGSDFGQHSAIDCPIGLSNKSVLFSFYRHIQPKLRSYPVLISTLTVLISSCCQRPLPLSVHRSIKSKCSVPDHHSKAIDTINTGIFRLTNAGMLEVSACKKKGFHPHTKDPRLFSVSRQCANPTNQTSQEDLVTELKDPWRLQTYDSPCVEE</sequence>
<protein>
    <submittedName>
        <fullName evidence="1">Uncharacterized protein</fullName>
    </submittedName>
</protein>
<gene>
    <name evidence="1" type="ORF">J1605_021811</name>
</gene>
<proteinExistence type="predicted"/>